<evidence type="ECO:0000256" key="1">
    <source>
        <dbReference type="PROSITE-ProRule" id="PRU00781"/>
    </source>
</evidence>
<evidence type="ECO:0000313" key="5">
    <source>
        <dbReference type="Proteomes" id="UP001519460"/>
    </source>
</evidence>
<feature type="region of interest" description="Disordered" evidence="2">
    <location>
        <begin position="1"/>
        <end position="84"/>
    </location>
</feature>
<dbReference type="InterPro" id="IPR027483">
    <property type="entry name" value="PInositol-4-P-4/5-kinase_C_sf"/>
</dbReference>
<dbReference type="GO" id="GO:0046488">
    <property type="term" value="P:phosphatidylinositol metabolic process"/>
    <property type="evidence" value="ECO:0007669"/>
    <property type="project" value="UniProtKB-UniRule"/>
</dbReference>
<dbReference type="InterPro" id="IPR023610">
    <property type="entry name" value="PInositol-4/5-P-5/4-kinase"/>
</dbReference>
<dbReference type="SMART" id="SM00330">
    <property type="entry name" value="PIPKc"/>
    <property type="match status" value="1"/>
</dbReference>
<feature type="region of interest" description="Disordered" evidence="2">
    <location>
        <begin position="396"/>
        <end position="415"/>
    </location>
</feature>
<dbReference type="PANTHER" id="PTHR23086">
    <property type="entry name" value="PHOSPHATIDYLINOSITOL-4-PHOSPHATE 5-KINASE"/>
    <property type="match status" value="1"/>
</dbReference>
<dbReference type="SUPFAM" id="SSF56104">
    <property type="entry name" value="SAICAR synthase-like"/>
    <property type="match status" value="1"/>
</dbReference>
<dbReference type="AlphaFoldDB" id="A0ABD0LXV0"/>
<sequence length="557" mass="63721">MASKYGAGEQTTGEAETKKIAGKDERKTKDSSEEDARGEEQPSKCMQAPDVPDKRKNKLSRGAYSTSQRGEEPSTSGEHRAKPDRKFKYRHHSLWYRLRGKHNHTGVIELDPRHPLHPSLEAMSVGIRRMMLDRTTPGPKDTLVAEDFESVITQQLFLSSLGVECTFQSFATAVFATIRRAVDIDDNLYFNALANPAQSFLEFISNSRSGQDFFLSHDKRYLIKTNTRKDVKFFLSIIAEYLQHFVSYPHSLLVKYIGCYSIKLPHKRKVYFLVMQNIFYPPDRIEDRFDVKGCTAGRYQRPSPPGSHAINVLKDQNFFQEELELGTQKEWFLDQIKADTTFLRNLNVMDYSLLVARQKLHLDERNQTKKLPVLISRINKSLRTISVQSIATADTSWVSTSSSSPERQLFLPTDQQKSRSQCNFAKETAKIEQHGVSFSIELPGLIPTAEPPAPNGGTKNKSSILCFPQSLQECSESHASFETRRRLLPNCQNALHIIDGPNYRYFLGIVDFLTQWNLKQKAARLWKIVKYGCGEHSTMPPPYYSRRFVSFIQNRVT</sequence>
<dbReference type="Pfam" id="PF01504">
    <property type="entry name" value="PIP5K"/>
    <property type="match status" value="1"/>
</dbReference>
<proteinExistence type="predicted"/>
<dbReference type="InterPro" id="IPR027484">
    <property type="entry name" value="PInositol-4-P-5-kinase_N"/>
</dbReference>
<dbReference type="InterPro" id="IPR002498">
    <property type="entry name" value="PInositol-4-P-4/5-kinase_core"/>
</dbReference>
<dbReference type="GO" id="GO:0016301">
    <property type="term" value="F:kinase activity"/>
    <property type="evidence" value="ECO:0007669"/>
    <property type="project" value="UniProtKB-UniRule"/>
</dbReference>
<dbReference type="EMBL" id="JACVVK020000015">
    <property type="protein sequence ID" value="KAK7504470.1"/>
    <property type="molecule type" value="Genomic_DNA"/>
</dbReference>
<organism evidence="4 5">
    <name type="scientific">Batillaria attramentaria</name>
    <dbReference type="NCBI Taxonomy" id="370345"/>
    <lineage>
        <taxon>Eukaryota</taxon>
        <taxon>Metazoa</taxon>
        <taxon>Spiralia</taxon>
        <taxon>Lophotrochozoa</taxon>
        <taxon>Mollusca</taxon>
        <taxon>Gastropoda</taxon>
        <taxon>Caenogastropoda</taxon>
        <taxon>Sorbeoconcha</taxon>
        <taxon>Cerithioidea</taxon>
        <taxon>Batillariidae</taxon>
        <taxon>Batillaria</taxon>
    </lineage>
</organism>
<accession>A0ABD0LXV0</accession>
<gene>
    <name evidence="4" type="ORF">BaRGS_00004336</name>
</gene>
<keyword evidence="1" id="KW-0808">Transferase</keyword>
<dbReference type="Gene3D" id="3.30.810.10">
    <property type="entry name" value="2-Layer Sandwich"/>
    <property type="match status" value="1"/>
</dbReference>
<evidence type="ECO:0000259" key="3">
    <source>
        <dbReference type="PROSITE" id="PS51455"/>
    </source>
</evidence>
<dbReference type="PROSITE" id="PS51455">
    <property type="entry name" value="PIPK"/>
    <property type="match status" value="1"/>
</dbReference>
<feature type="domain" description="PIPK" evidence="3">
    <location>
        <begin position="100"/>
        <end position="556"/>
    </location>
</feature>
<name>A0ABD0LXV0_9CAEN</name>
<keyword evidence="1" id="KW-0067">ATP-binding</keyword>
<dbReference type="GO" id="GO:0005524">
    <property type="term" value="F:ATP binding"/>
    <property type="evidence" value="ECO:0007669"/>
    <property type="project" value="UniProtKB-UniRule"/>
</dbReference>
<dbReference type="PANTHER" id="PTHR23086:SF46">
    <property type="entry name" value="PHOSPHATIDYLINOSITOL 4-PHOSPHATE 5-KINASE-LIKE PROTEIN 1"/>
    <property type="match status" value="1"/>
</dbReference>
<feature type="compositionally biased region" description="Basic and acidic residues" evidence="2">
    <location>
        <begin position="69"/>
        <end position="84"/>
    </location>
</feature>
<feature type="compositionally biased region" description="Basic and acidic residues" evidence="2">
    <location>
        <begin position="15"/>
        <end position="42"/>
    </location>
</feature>
<evidence type="ECO:0000313" key="4">
    <source>
        <dbReference type="EMBL" id="KAK7504470.1"/>
    </source>
</evidence>
<dbReference type="Gene3D" id="3.30.800.10">
    <property type="entry name" value="Phosphatidylinositol Phosphate Kinase II Beta"/>
    <property type="match status" value="1"/>
</dbReference>
<keyword evidence="1" id="KW-0547">Nucleotide-binding</keyword>
<dbReference type="Proteomes" id="UP001519460">
    <property type="component" value="Unassembled WGS sequence"/>
</dbReference>
<comment type="caution">
    <text evidence="4">The sequence shown here is derived from an EMBL/GenBank/DDBJ whole genome shotgun (WGS) entry which is preliminary data.</text>
</comment>
<protein>
    <recommendedName>
        <fullName evidence="3">PIPK domain-containing protein</fullName>
    </recommendedName>
</protein>
<keyword evidence="1" id="KW-0418">Kinase</keyword>
<evidence type="ECO:0000256" key="2">
    <source>
        <dbReference type="SAM" id="MobiDB-lite"/>
    </source>
</evidence>
<keyword evidence="5" id="KW-1185">Reference proteome</keyword>
<reference evidence="4 5" key="1">
    <citation type="journal article" date="2023" name="Sci. Data">
        <title>Genome assembly of the Korean intertidal mud-creeper Batillaria attramentaria.</title>
        <authorList>
            <person name="Patra A.K."/>
            <person name="Ho P.T."/>
            <person name="Jun S."/>
            <person name="Lee S.J."/>
            <person name="Kim Y."/>
            <person name="Won Y.J."/>
        </authorList>
    </citation>
    <scope>NUCLEOTIDE SEQUENCE [LARGE SCALE GENOMIC DNA]</scope>
    <source>
        <strain evidence="4">Wonlab-2016</strain>
    </source>
</reference>